<dbReference type="Pfam" id="PF02390">
    <property type="entry name" value="Methyltransf_4"/>
    <property type="match status" value="1"/>
</dbReference>
<dbReference type="SUPFAM" id="SSF53335">
    <property type="entry name" value="S-adenosyl-L-methionine-dependent methyltransferases"/>
    <property type="match status" value="1"/>
</dbReference>
<dbReference type="InterPro" id="IPR029063">
    <property type="entry name" value="SAM-dependent_MTases_sf"/>
</dbReference>
<proteinExistence type="inferred from homology"/>
<dbReference type="AlphaFoldDB" id="A0A382AT33"/>
<keyword evidence="6" id="KW-0819">tRNA processing</keyword>
<dbReference type="InterPro" id="IPR055361">
    <property type="entry name" value="tRNA_methyltr_TrmB_bact"/>
</dbReference>
<evidence type="ECO:0000256" key="3">
    <source>
        <dbReference type="ARBA" id="ARBA00022603"/>
    </source>
</evidence>
<dbReference type="NCBIfam" id="TIGR00091">
    <property type="entry name" value="tRNA (guanosine(46)-N7)-methyltransferase TrmB"/>
    <property type="match status" value="1"/>
</dbReference>
<dbReference type="InterPro" id="IPR003358">
    <property type="entry name" value="tRNA_(Gua-N-7)_MeTrfase_Trmb"/>
</dbReference>
<dbReference type="EMBL" id="UINC01026561">
    <property type="protein sequence ID" value="SVB04232.1"/>
    <property type="molecule type" value="Genomic_DNA"/>
</dbReference>
<name>A0A382AT33_9ZZZZ</name>
<dbReference type="HAMAP" id="MF_01057">
    <property type="entry name" value="tRNA_methyltr_TrmB"/>
    <property type="match status" value="1"/>
</dbReference>
<accession>A0A382AT33</accession>
<dbReference type="PROSITE" id="PS51625">
    <property type="entry name" value="SAM_MT_TRMB"/>
    <property type="match status" value="1"/>
</dbReference>
<dbReference type="Gene3D" id="3.40.50.150">
    <property type="entry name" value="Vaccinia Virus protein VP39"/>
    <property type="match status" value="1"/>
</dbReference>
<evidence type="ECO:0000313" key="7">
    <source>
        <dbReference type="EMBL" id="SVB04232.1"/>
    </source>
</evidence>
<comment type="catalytic activity">
    <reaction evidence="1">
        <text>guanosine(46) in tRNA + S-adenosyl-L-methionine = N(7)-methylguanosine(46) in tRNA + S-adenosyl-L-homocysteine</text>
        <dbReference type="Rhea" id="RHEA:42708"/>
        <dbReference type="Rhea" id="RHEA-COMP:10188"/>
        <dbReference type="Rhea" id="RHEA-COMP:10189"/>
        <dbReference type="ChEBI" id="CHEBI:57856"/>
        <dbReference type="ChEBI" id="CHEBI:59789"/>
        <dbReference type="ChEBI" id="CHEBI:74269"/>
        <dbReference type="ChEBI" id="CHEBI:74480"/>
        <dbReference type="EC" id="2.1.1.33"/>
    </reaction>
</comment>
<gene>
    <name evidence="7" type="ORF">METZ01_LOCUS157086</name>
</gene>
<evidence type="ECO:0000256" key="1">
    <source>
        <dbReference type="ARBA" id="ARBA00000142"/>
    </source>
</evidence>
<organism evidence="7">
    <name type="scientific">marine metagenome</name>
    <dbReference type="NCBI Taxonomy" id="408172"/>
    <lineage>
        <taxon>unclassified sequences</taxon>
        <taxon>metagenomes</taxon>
        <taxon>ecological metagenomes</taxon>
    </lineage>
</organism>
<protein>
    <recommendedName>
        <fullName evidence="2">tRNA (guanine(46)-N(7))-methyltransferase</fullName>
        <ecNumber evidence="2">2.1.1.33</ecNumber>
    </recommendedName>
</protein>
<evidence type="ECO:0000256" key="6">
    <source>
        <dbReference type="ARBA" id="ARBA00022694"/>
    </source>
</evidence>
<dbReference type="EC" id="2.1.1.33" evidence="2"/>
<keyword evidence="5" id="KW-0949">S-adenosyl-L-methionine</keyword>
<dbReference type="GO" id="GO:0008176">
    <property type="term" value="F:tRNA (guanine(46)-N7)-methyltransferase activity"/>
    <property type="evidence" value="ECO:0007669"/>
    <property type="project" value="UniProtKB-EC"/>
</dbReference>
<evidence type="ECO:0000256" key="2">
    <source>
        <dbReference type="ARBA" id="ARBA00011977"/>
    </source>
</evidence>
<evidence type="ECO:0000256" key="5">
    <source>
        <dbReference type="ARBA" id="ARBA00022691"/>
    </source>
</evidence>
<keyword evidence="4" id="KW-0808">Transferase</keyword>
<reference evidence="7" key="1">
    <citation type="submission" date="2018-05" db="EMBL/GenBank/DDBJ databases">
        <authorList>
            <person name="Lanie J.A."/>
            <person name="Ng W.-L."/>
            <person name="Kazmierczak K.M."/>
            <person name="Andrzejewski T.M."/>
            <person name="Davidsen T.M."/>
            <person name="Wayne K.J."/>
            <person name="Tettelin H."/>
            <person name="Glass J.I."/>
            <person name="Rusch D."/>
            <person name="Podicherti R."/>
            <person name="Tsui H.-C.T."/>
            <person name="Winkler M.E."/>
        </authorList>
    </citation>
    <scope>NUCLEOTIDE SEQUENCE</scope>
</reference>
<keyword evidence="3" id="KW-0489">Methyltransferase</keyword>
<evidence type="ECO:0000256" key="4">
    <source>
        <dbReference type="ARBA" id="ARBA00022679"/>
    </source>
</evidence>
<dbReference type="PANTHER" id="PTHR23417">
    <property type="entry name" value="3-DEOXY-D-MANNO-OCTULOSONIC-ACID TRANSFERASE/TRNA GUANINE-N 7 - -METHYLTRANSFERASE"/>
    <property type="match status" value="1"/>
</dbReference>
<dbReference type="GO" id="GO:0043527">
    <property type="term" value="C:tRNA methyltransferase complex"/>
    <property type="evidence" value="ECO:0007669"/>
    <property type="project" value="TreeGrafter"/>
</dbReference>
<dbReference type="PANTHER" id="PTHR23417:SF14">
    <property type="entry name" value="PENTACOTRIPEPTIDE-REPEAT REGION OF PRORP DOMAIN-CONTAINING PROTEIN"/>
    <property type="match status" value="1"/>
</dbReference>
<sequence>MTGPLNKENSFRATNNQGRSQGLTMIRSFVRRRGRMTAAQRRALTELWPSYGVEYSPAPLDLAALFGRAVPRILEIGFGNGEALVEQARQNPDLDYLGIEVHEPGIGHCLLEVNRQKIANLRLIQYDAVPVIRDQIPKASLRSINLFFPDPWPKKRHHKRRLVQPEFVALVAASLAPSGRFHTVTDWPDYAQQIASMVNNNSKMVAVSMPHPQRTRTRFETRAAKLGHNIHEQVYQRIPDIPYGR</sequence>